<keyword evidence="2" id="KW-0732">Signal</keyword>
<feature type="transmembrane region" description="Helical" evidence="1">
    <location>
        <begin position="126"/>
        <end position="143"/>
    </location>
</feature>
<comment type="caution">
    <text evidence="3">The sequence shown here is derived from an EMBL/GenBank/DDBJ whole genome shotgun (WGS) entry which is preliminary data.</text>
</comment>
<feature type="chain" id="PRO_5040432426" evidence="2">
    <location>
        <begin position="34"/>
        <end position="144"/>
    </location>
</feature>
<evidence type="ECO:0000313" key="3">
    <source>
        <dbReference type="EMBL" id="KAG0263043.1"/>
    </source>
</evidence>
<reference evidence="3" key="1">
    <citation type="journal article" date="2020" name="Fungal Divers.">
        <title>Resolving the Mortierellaceae phylogeny through synthesis of multi-gene phylogenetics and phylogenomics.</title>
        <authorList>
            <person name="Vandepol N."/>
            <person name="Liber J."/>
            <person name="Desiro A."/>
            <person name="Na H."/>
            <person name="Kennedy M."/>
            <person name="Barry K."/>
            <person name="Grigoriev I.V."/>
            <person name="Miller A.N."/>
            <person name="O'Donnell K."/>
            <person name="Stajich J.E."/>
            <person name="Bonito G."/>
        </authorList>
    </citation>
    <scope>NUCLEOTIDE SEQUENCE</scope>
    <source>
        <strain evidence="3">BC1065</strain>
    </source>
</reference>
<gene>
    <name evidence="3" type="ORF">DFQ27_001975</name>
</gene>
<organism evidence="3 4">
    <name type="scientific">Actinomortierella ambigua</name>
    <dbReference type="NCBI Taxonomy" id="1343610"/>
    <lineage>
        <taxon>Eukaryota</taxon>
        <taxon>Fungi</taxon>
        <taxon>Fungi incertae sedis</taxon>
        <taxon>Mucoromycota</taxon>
        <taxon>Mortierellomycotina</taxon>
        <taxon>Mortierellomycetes</taxon>
        <taxon>Mortierellales</taxon>
        <taxon>Mortierellaceae</taxon>
        <taxon>Actinomortierella</taxon>
    </lineage>
</organism>
<keyword evidence="1" id="KW-0812">Transmembrane</keyword>
<evidence type="ECO:0000256" key="2">
    <source>
        <dbReference type="SAM" id="SignalP"/>
    </source>
</evidence>
<protein>
    <submittedName>
        <fullName evidence="3">Uncharacterized protein</fullName>
    </submittedName>
</protein>
<accession>A0A9P6Q9N5</accession>
<dbReference type="OrthoDB" id="2368372at2759"/>
<sequence>MMSKNTSSFSSLAVLVFIAILGLLATAPSTASAGCTLECAALTAKITVCGSVFRGISDELPRIGVDASRDDCLCKQDIIRDINTCYICKNPQTVSNITNQFINDCKILSNKNLINGAVGSTSATKGALLGAFALASVIAMILVA</sequence>
<dbReference type="PROSITE" id="PS51257">
    <property type="entry name" value="PROKAR_LIPOPROTEIN"/>
    <property type="match status" value="1"/>
</dbReference>
<keyword evidence="4" id="KW-1185">Reference proteome</keyword>
<proteinExistence type="predicted"/>
<evidence type="ECO:0000256" key="1">
    <source>
        <dbReference type="SAM" id="Phobius"/>
    </source>
</evidence>
<keyword evidence="1" id="KW-1133">Transmembrane helix</keyword>
<dbReference type="Proteomes" id="UP000807716">
    <property type="component" value="Unassembled WGS sequence"/>
</dbReference>
<feature type="signal peptide" evidence="2">
    <location>
        <begin position="1"/>
        <end position="33"/>
    </location>
</feature>
<dbReference type="EMBL" id="JAAAJB010000170">
    <property type="protein sequence ID" value="KAG0263043.1"/>
    <property type="molecule type" value="Genomic_DNA"/>
</dbReference>
<dbReference type="AlphaFoldDB" id="A0A9P6Q9N5"/>
<name>A0A9P6Q9N5_9FUNG</name>
<keyword evidence="1" id="KW-0472">Membrane</keyword>
<evidence type="ECO:0000313" key="4">
    <source>
        <dbReference type="Proteomes" id="UP000807716"/>
    </source>
</evidence>